<comment type="subcellular location">
    <subcellularLocation>
        <location evidence="1">Cell membrane</location>
        <topology evidence="1">Multi-pass membrane protein</topology>
    </subcellularLocation>
</comment>
<evidence type="ECO:0000256" key="8">
    <source>
        <dbReference type="ARBA" id="ARBA00023224"/>
    </source>
</evidence>
<dbReference type="SMART" id="SM01381">
    <property type="entry name" value="7TM_GPCR_Srsx"/>
    <property type="match status" value="1"/>
</dbReference>
<evidence type="ECO:0000313" key="11">
    <source>
        <dbReference type="EMBL" id="CAH3020891.1"/>
    </source>
</evidence>
<gene>
    <name evidence="11" type="ORF">PEVE_00009064</name>
</gene>
<keyword evidence="8" id="KW-0807">Transducer</keyword>
<keyword evidence="4 9" id="KW-1133">Transmembrane helix</keyword>
<evidence type="ECO:0000256" key="4">
    <source>
        <dbReference type="ARBA" id="ARBA00022989"/>
    </source>
</evidence>
<keyword evidence="6 9" id="KW-0472">Membrane</keyword>
<organism evidence="11 12">
    <name type="scientific">Porites evermanni</name>
    <dbReference type="NCBI Taxonomy" id="104178"/>
    <lineage>
        <taxon>Eukaryota</taxon>
        <taxon>Metazoa</taxon>
        <taxon>Cnidaria</taxon>
        <taxon>Anthozoa</taxon>
        <taxon>Hexacorallia</taxon>
        <taxon>Scleractinia</taxon>
        <taxon>Fungiina</taxon>
        <taxon>Poritidae</taxon>
        <taxon>Porites</taxon>
    </lineage>
</organism>
<feature type="transmembrane region" description="Helical" evidence="9">
    <location>
        <begin position="262"/>
        <end position="284"/>
    </location>
</feature>
<accession>A0ABN8LZK4</accession>
<name>A0ABN8LZK4_9CNID</name>
<evidence type="ECO:0000256" key="2">
    <source>
        <dbReference type="ARBA" id="ARBA00022475"/>
    </source>
</evidence>
<sequence length="393" mass="44644">MIFMLQLPLNTKQEPKLWITEENLYYRLVLVRMATGAKLTNSTSSALTEALPTQLAKINPGITNIVLAVFVALQIVVALGGNFLVVASFYTFRDLRTKCNFFIISLAVSDILVAFIAMPFWFTIQLTDNDWIYSKELKQFWDNTDILCGTASIMNLTAVSFDRQLAITSPFSYPKILTTRRVIYIIGFVWLYAAAISCLRLINAPDLDWPYPNYLYFVSIVSFFLPLLAMLVMYTRIYLVARYQAKRIGRNYASDIKAAKTIAVVIGSFVICWLPFFMVVLSWASPSLAPLPTTFFNIAKWLEYLNSCLNPIIYTCLNRTYRNAFRKLFRRCRSKIMRDNRDPTLGTTWMSMAETHAITQAGRELSSDANGPMISNGGAIEDVNENLPLKDAL</sequence>
<dbReference type="Proteomes" id="UP001159427">
    <property type="component" value="Unassembled WGS sequence"/>
</dbReference>
<feature type="transmembrane region" description="Helical" evidence="9">
    <location>
        <begin position="144"/>
        <end position="161"/>
    </location>
</feature>
<dbReference type="InterPro" id="IPR000276">
    <property type="entry name" value="GPCR_Rhodpsn"/>
</dbReference>
<evidence type="ECO:0000256" key="5">
    <source>
        <dbReference type="ARBA" id="ARBA00023040"/>
    </source>
</evidence>
<evidence type="ECO:0000256" key="6">
    <source>
        <dbReference type="ARBA" id="ARBA00023136"/>
    </source>
</evidence>
<reference evidence="11 12" key="1">
    <citation type="submission" date="2022-05" db="EMBL/GenBank/DDBJ databases">
        <authorList>
            <consortium name="Genoscope - CEA"/>
            <person name="William W."/>
        </authorList>
    </citation>
    <scope>NUCLEOTIDE SEQUENCE [LARGE SCALE GENOMIC DNA]</scope>
</reference>
<dbReference type="EMBL" id="CALNXI010000162">
    <property type="protein sequence ID" value="CAH3020891.1"/>
    <property type="molecule type" value="Genomic_DNA"/>
</dbReference>
<dbReference type="InterPro" id="IPR017452">
    <property type="entry name" value="GPCR_Rhodpsn_7TM"/>
</dbReference>
<comment type="caution">
    <text evidence="11">The sequence shown here is derived from an EMBL/GenBank/DDBJ whole genome shotgun (WGS) entry which is preliminary data.</text>
</comment>
<evidence type="ECO:0000313" key="12">
    <source>
        <dbReference type="Proteomes" id="UP001159427"/>
    </source>
</evidence>
<dbReference type="PRINTS" id="PR00237">
    <property type="entry name" value="GPCRRHODOPSN"/>
</dbReference>
<feature type="transmembrane region" description="Helical" evidence="9">
    <location>
        <begin position="214"/>
        <end position="241"/>
    </location>
</feature>
<dbReference type="PROSITE" id="PS50262">
    <property type="entry name" value="G_PROTEIN_RECEP_F1_2"/>
    <property type="match status" value="1"/>
</dbReference>
<proteinExistence type="predicted"/>
<keyword evidence="12" id="KW-1185">Reference proteome</keyword>
<keyword evidence="2" id="KW-1003">Cell membrane</keyword>
<feature type="transmembrane region" description="Helical" evidence="9">
    <location>
        <begin position="182"/>
        <end position="202"/>
    </location>
</feature>
<evidence type="ECO:0000259" key="10">
    <source>
        <dbReference type="PROSITE" id="PS50262"/>
    </source>
</evidence>
<dbReference type="CDD" id="cd14967">
    <property type="entry name" value="7tmA_amine_R-like"/>
    <property type="match status" value="1"/>
</dbReference>
<evidence type="ECO:0000256" key="3">
    <source>
        <dbReference type="ARBA" id="ARBA00022692"/>
    </source>
</evidence>
<keyword evidence="5" id="KW-0297">G-protein coupled receptor</keyword>
<keyword evidence="7" id="KW-0675">Receptor</keyword>
<keyword evidence="3 9" id="KW-0812">Transmembrane</keyword>
<dbReference type="Pfam" id="PF00001">
    <property type="entry name" value="7tm_1"/>
    <property type="match status" value="1"/>
</dbReference>
<dbReference type="Gene3D" id="1.20.1070.10">
    <property type="entry name" value="Rhodopsin 7-helix transmembrane proteins"/>
    <property type="match status" value="1"/>
</dbReference>
<protein>
    <recommendedName>
        <fullName evidence="10">G-protein coupled receptors family 1 profile domain-containing protein</fullName>
    </recommendedName>
</protein>
<dbReference type="SUPFAM" id="SSF81321">
    <property type="entry name" value="Family A G protein-coupled receptor-like"/>
    <property type="match status" value="1"/>
</dbReference>
<dbReference type="PANTHER" id="PTHR24248">
    <property type="entry name" value="ADRENERGIC RECEPTOR-RELATED G-PROTEIN COUPLED RECEPTOR"/>
    <property type="match status" value="1"/>
</dbReference>
<feature type="domain" description="G-protein coupled receptors family 1 profile" evidence="10">
    <location>
        <begin position="81"/>
        <end position="314"/>
    </location>
</feature>
<evidence type="ECO:0000256" key="9">
    <source>
        <dbReference type="SAM" id="Phobius"/>
    </source>
</evidence>
<evidence type="ECO:0000256" key="7">
    <source>
        <dbReference type="ARBA" id="ARBA00023170"/>
    </source>
</evidence>
<evidence type="ECO:0000256" key="1">
    <source>
        <dbReference type="ARBA" id="ARBA00004651"/>
    </source>
</evidence>
<feature type="transmembrane region" description="Helical" evidence="9">
    <location>
        <begin position="65"/>
        <end position="89"/>
    </location>
</feature>
<feature type="transmembrane region" description="Helical" evidence="9">
    <location>
        <begin position="101"/>
        <end position="124"/>
    </location>
</feature>